<organism evidence="1">
    <name type="scientific">Rhizophagus irregularis (strain DAOM 181602 / DAOM 197198 / MUCL 43194)</name>
    <name type="common">Arbuscular mycorrhizal fungus</name>
    <name type="synonym">Glomus intraradices</name>
    <dbReference type="NCBI Taxonomy" id="747089"/>
    <lineage>
        <taxon>Eukaryota</taxon>
        <taxon>Fungi</taxon>
        <taxon>Fungi incertae sedis</taxon>
        <taxon>Mucoromycota</taxon>
        <taxon>Glomeromycotina</taxon>
        <taxon>Glomeromycetes</taxon>
        <taxon>Glomerales</taxon>
        <taxon>Glomeraceae</taxon>
        <taxon>Rhizophagus</taxon>
    </lineage>
</organism>
<proteinExistence type="predicted"/>
<name>U9TSP9_RHIID</name>
<reference evidence="1" key="1">
    <citation type="submission" date="2013-07" db="EMBL/GenBank/DDBJ databases">
        <title>The genome of an arbuscular mycorrhizal fungus provides insights into the evolution of the oldest plant symbiosis.</title>
        <authorList>
            <consortium name="DOE Joint Genome Institute"/>
            <person name="Tisserant E."/>
            <person name="Malbreil M."/>
            <person name="Kuo A."/>
            <person name="Kohler A."/>
            <person name="Symeonidi A."/>
            <person name="Balestrini R."/>
            <person name="Charron P."/>
            <person name="Duensing N."/>
            <person name="Frei-dit-Frey N."/>
            <person name="Gianinazzi-Pearson V."/>
            <person name="Gilbert B."/>
            <person name="Handa Y."/>
            <person name="Hijri M."/>
            <person name="Kaul R."/>
            <person name="Kawaguchi M."/>
            <person name="Krajinski F."/>
            <person name="Lammers P."/>
            <person name="Lapierre D."/>
            <person name="Masclaux F.G."/>
            <person name="Murat C."/>
            <person name="Morin E."/>
            <person name="Ndikumana S."/>
            <person name="Pagni M."/>
            <person name="Petitpierre D."/>
            <person name="Requena N."/>
            <person name="Rosikiewicz P."/>
            <person name="Riley R."/>
            <person name="Saito K."/>
            <person name="San Clemente H."/>
            <person name="Shapiro H."/>
            <person name="van Tuinen D."/>
            <person name="Becard G."/>
            <person name="Bonfante P."/>
            <person name="Paszkowski U."/>
            <person name="Shachar-Hill Y."/>
            <person name="Young J.P."/>
            <person name="Sanders I.R."/>
            <person name="Henrissat B."/>
            <person name="Rensing S.A."/>
            <person name="Grigoriev I.V."/>
            <person name="Corradi N."/>
            <person name="Roux C."/>
            <person name="Martin F."/>
        </authorList>
    </citation>
    <scope>NUCLEOTIDE SEQUENCE</scope>
    <source>
        <strain evidence="1">DAOM 197198</strain>
    </source>
</reference>
<dbReference type="AlphaFoldDB" id="U9TSP9"/>
<accession>U9TSP9</accession>
<gene>
    <name evidence="1" type="ORF">GLOINDRAFT_99310</name>
</gene>
<dbReference type="HOGENOM" id="CLU_2050888_0_0_1"/>
<evidence type="ECO:0000313" key="1">
    <source>
        <dbReference type="EMBL" id="ESA06371.1"/>
    </source>
</evidence>
<protein>
    <submittedName>
        <fullName evidence="1">Uncharacterized protein</fullName>
    </submittedName>
</protein>
<dbReference type="EMBL" id="KI291717">
    <property type="protein sequence ID" value="ESA06371.1"/>
    <property type="molecule type" value="Genomic_DNA"/>
</dbReference>
<sequence>MATQNSKTSVVHVNKNIYISHKDVSNFFYAYEMSLLMKKLCSNNEAVNQEELCNNNDKTEDKSDFFSNTNNKKRKFDVKINEEICDNFYYKLLPTMFKISKSIQRSCDYWKKSYMLGYEN</sequence>